<proteinExistence type="predicted"/>
<dbReference type="GO" id="GO:0003677">
    <property type="term" value="F:DNA binding"/>
    <property type="evidence" value="ECO:0007669"/>
    <property type="project" value="InterPro"/>
</dbReference>
<organism evidence="1 2">
    <name type="scientific">Methylotuvimicrobium alcaliphilum (strain DSM 19304 / NCIMB 14124 / VKM B-2133 / 20Z)</name>
    <name type="common">Methylomicrobium alcaliphilum</name>
    <dbReference type="NCBI Taxonomy" id="1091494"/>
    <lineage>
        <taxon>Bacteria</taxon>
        <taxon>Pseudomonadati</taxon>
        <taxon>Pseudomonadota</taxon>
        <taxon>Gammaproteobacteria</taxon>
        <taxon>Methylococcales</taxon>
        <taxon>Methylococcaceae</taxon>
        <taxon>Methylotuvimicrobium</taxon>
    </lineage>
</organism>
<evidence type="ECO:0000313" key="1">
    <source>
        <dbReference type="EMBL" id="CCE22873.1"/>
    </source>
</evidence>
<reference evidence="2" key="1">
    <citation type="journal article" date="2012" name="J. Bacteriol.">
        <title>Genome sequence of the haloalkaliphilic methanotrophic bacterium Methylomicrobium alcaliphilum 20Z.</title>
        <authorList>
            <person name="Vuilleumier S."/>
            <person name="Khmelenina V.N."/>
            <person name="Bringel F."/>
            <person name="Reshetnikov A.S."/>
            <person name="Lajus A."/>
            <person name="Mangenot S."/>
            <person name="Rouy Z."/>
            <person name="Op den Camp H.J."/>
            <person name="Jetten M.S."/>
            <person name="Dispirito A.A."/>
            <person name="Dunfield P."/>
            <person name="Klotz M.G."/>
            <person name="Semrau J.D."/>
            <person name="Stein L.Y."/>
            <person name="Barbe V."/>
            <person name="Medigue C."/>
            <person name="Trotsenko Y.A."/>
            <person name="Kalyuzhnaya M.G."/>
        </authorList>
    </citation>
    <scope>NUCLEOTIDE SEQUENCE [LARGE SCALE GENOMIC DNA]</scope>
    <source>
        <strain evidence="2">DSM 19304 / NCIMB 14124 / VKM B-2133 / 20Z</strain>
    </source>
</reference>
<protein>
    <recommendedName>
        <fullName evidence="3">Tyr recombinase domain-containing protein</fullName>
    </recommendedName>
</protein>
<name>G4SUP6_META2</name>
<dbReference type="GO" id="GO:0006310">
    <property type="term" value="P:DNA recombination"/>
    <property type="evidence" value="ECO:0007669"/>
    <property type="project" value="InterPro"/>
</dbReference>
<evidence type="ECO:0008006" key="3">
    <source>
        <dbReference type="Google" id="ProtNLM"/>
    </source>
</evidence>
<dbReference type="Proteomes" id="UP000008315">
    <property type="component" value="Chromosome"/>
</dbReference>
<dbReference type="HOGENOM" id="CLU_2955218_0_0_6"/>
<gene>
    <name evidence="1" type="ordered locus">MEALZ_1183</name>
</gene>
<accession>G4SUP6</accession>
<dbReference type="Gene3D" id="1.10.443.10">
    <property type="entry name" value="Intergrase catalytic core"/>
    <property type="match status" value="1"/>
</dbReference>
<sequence length="59" mass="6804">MPVVLSLEEIKQVLQRVEGVAQLVVKLLYGSGLRITETENNWGQVQIKRRPIQYHSTRT</sequence>
<dbReference type="EMBL" id="FO082060">
    <property type="protein sequence ID" value="CCE22873.1"/>
    <property type="molecule type" value="Genomic_DNA"/>
</dbReference>
<keyword evidence="2" id="KW-1185">Reference proteome</keyword>
<dbReference type="InterPro" id="IPR013762">
    <property type="entry name" value="Integrase-like_cat_sf"/>
</dbReference>
<dbReference type="KEGG" id="mah:MEALZ_1183"/>
<dbReference type="AlphaFoldDB" id="G4SUP6"/>
<dbReference type="PATRIC" id="fig|271065.3.peg.1208"/>
<dbReference type="GO" id="GO:0015074">
    <property type="term" value="P:DNA integration"/>
    <property type="evidence" value="ECO:0007669"/>
    <property type="project" value="InterPro"/>
</dbReference>
<evidence type="ECO:0000313" key="2">
    <source>
        <dbReference type="Proteomes" id="UP000008315"/>
    </source>
</evidence>